<dbReference type="PROSITE" id="PS00518">
    <property type="entry name" value="ZF_RING_1"/>
    <property type="match status" value="1"/>
</dbReference>
<dbReference type="InterPro" id="IPR031099">
    <property type="entry name" value="BRCA1-associated"/>
</dbReference>
<feature type="compositionally biased region" description="Polar residues" evidence="10">
    <location>
        <begin position="141"/>
        <end position="155"/>
    </location>
</feature>
<keyword evidence="3" id="KW-0677">Repeat</keyword>
<dbReference type="GO" id="GO:0000724">
    <property type="term" value="P:double-strand break repair via homologous recombination"/>
    <property type="evidence" value="ECO:0007669"/>
    <property type="project" value="TreeGrafter"/>
</dbReference>
<dbReference type="EMBL" id="KZ454132">
    <property type="protein sequence ID" value="PKA46564.1"/>
    <property type="molecule type" value="Genomic_DNA"/>
</dbReference>
<name>A0A2H9ZTE8_9ASPA</name>
<evidence type="ECO:0000256" key="7">
    <source>
        <dbReference type="ARBA" id="ARBA00023204"/>
    </source>
</evidence>
<proteinExistence type="predicted"/>
<evidence type="ECO:0000256" key="10">
    <source>
        <dbReference type="SAM" id="MobiDB-lite"/>
    </source>
</evidence>
<dbReference type="Pfam" id="PF13923">
    <property type="entry name" value="zf-C3HC4_2"/>
    <property type="match status" value="1"/>
</dbReference>
<dbReference type="GO" id="GO:0005634">
    <property type="term" value="C:nucleus"/>
    <property type="evidence" value="ECO:0007669"/>
    <property type="project" value="UniProtKB-SubCell"/>
</dbReference>
<dbReference type="PROSITE" id="PS50089">
    <property type="entry name" value="ZF_RING_2"/>
    <property type="match status" value="1"/>
</dbReference>
<feature type="region of interest" description="Disordered" evidence="10">
    <location>
        <begin position="115"/>
        <end position="177"/>
    </location>
</feature>
<keyword evidence="7" id="KW-0234">DNA repair</keyword>
<dbReference type="GO" id="GO:0045944">
    <property type="term" value="P:positive regulation of transcription by RNA polymerase II"/>
    <property type="evidence" value="ECO:0007669"/>
    <property type="project" value="TreeGrafter"/>
</dbReference>
<dbReference type="STRING" id="1088818.A0A2H9ZTE8"/>
<dbReference type="OrthoDB" id="2384350at2759"/>
<comment type="subcellular location">
    <subcellularLocation>
        <location evidence="1">Nucleus</location>
    </subcellularLocation>
</comment>
<evidence type="ECO:0000256" key="5">
    <source>
        <dbReference type="ARBA" id="ARBA00022771"/>
    </source>
</evidence>
<feature type="compositionally biased region" description="Polar residues" evidence="10">
    <location>
        <begin position="167"/>
        <end position="177"/>
    </location>
</feature>
<accession>A0A2H9ZTE8</accession>
<dbReference type="GO" id="GO:0004842">
    <property type="term" value="F:ubiquitin-protein transferase activity"/>
    <property type="evidence" value="ECO:0007669"/>
    <property type="project" value="TreeGrafter"/>
</dbReference>
<reference evidence="12 13" key="1">
    <citation type="journal article" date="2017" name="Nature">
        <title>The Apostasia genome and the evolution of orchids.</title>
        <authorList>
            <person name="Zhang G.Q."/>
            <person name="Liu K.W."/>
            <person name="Li Z."/>
            <person name="Lohaus R."/>
            <person name="Hsiao Y.Y."/>
            <person name="Niu S.C."/>
            <person name="Wang J.Y."/>
            <person name="Lin Y.C."/>
            <person name="Xu Q."/>
            <person name="Chen L.J."/>
            <person name="Yoshida K."/>
            <person name="Fujiwara S."/>
            <person name="Wang Z.W."/>
            <person name="Zhang Y.Q."/>
            <person name="Mitsuda N."/>
            <person name="Wang M."/>
            <person name="Liu G.H."/>
            <person name="Pecoraro L."/>
            <person name="Huang H.X."/>
            <person name="Xiao X.J."/>
            <person name="Lin M."/>
            <person name="Wu X.Y."/>
            <person name="Wu W.L."/>
            <person name="Chen Y.Y."/>
            <person name="Chang S.B."/>
            <person name="Sakamoto S."/>
            <person name="Ohme-Takagi M."/>
            <person name="Yagi M."/>
            <person name="Zeng S.J."/>
            <person name="Shen C.Y."/>
            <person name="Yeh C.M."/>
            <person name="Luo Y.B."/>
            <person name="Tsai W.C."/>
            <person name="Van de Peer Y."/>
            <person name="Liu Z.J."/>
        </authorList>
    </citation>
    <scope>NUCLEOTIDE SEQUENCE [LARGE SCALE GENOMIC DNA]</scope>
    <source>
        <strain evidence="13">cv. Shenzhen</strain>
        <tissue evidence="12">Stem</tissue>
    </source>
</reference>
<gene>
    <name evidence="12" type="primary">BRCA1</name>
    <name evidence="12" type="ORF">AXF42_Ash012697</name>
</gene>
<dbReference type="PANTHER" id="PTHR13763">
    <property type="entry name" value="BREAST CANCER TYPE 1 SUSCEPTIBILITY PROTEIN BRCA1"/>
    <property type="match status" value="1"/>
</dbReference>
<keyword evidence="8" id="KW-0539">Nucleus</keyword>
<dbReference type="InterPro" id="IPR017907">
    <property type="entry name" value="Znf_RING_CS"/>
</dbReference>
<sequence>MADFVHLEKMGRELKCPICLSLLKSAVSLACNHVFCNLCIVESMRSVSNCPVCKLPFRRREIHPAPHMDNLVSIYKSMEAASGLSIFTTQVGPSKNSEVEPVKCAAENKCSTSNTHLVHKGRSRGKRMSNRKRKNFKKSDTQNSDPSTSTRSFPSNKRVHVTPYPVSETSPTQHNKVSKLGNSTIEADNDSGLDTNQLLGSKRQEEHSLPPLFWLKEADEEDEGSDRLISQETNDLSSSNCVPCFSDLKDSDDNVSPRQVTPVSSIL</sequence>
<dbReference type="FunFam" id="3.30.40.10:FF:000352">
    <property type="entry name" value="Breast cancer associated RING 1"/>
    <property type="match status" value="1"/>
</dbReference>
<feature type="domain" description="RING-type" evidence="11">
    <location>
        <begin position="16"/>
        <end position="54"/>
    </location>
</feature>
<keyword evidence="2" id="KW-0479">Metal-binding</keyword>
<evidence type="ECO:0000256" key="4">
    <source>
        <dbReference type="ARBA" id="ARBA00022763"/>
    </source>
</evidence>
<dbReference type="SUPFAM" id="SSF57850">
    <property type="entry name" value="RING/U-box"/>
    <property type="match status" value="1"/>
</dbReference>
<evidence type="ECO:0000313" key="13">
    <source>
        <dbReference type="Proteomes" id="UP000236161"/>
    </source>
</evidence>
<dbReference type="AlphaFoldDB" id="A0A2H9ZTE8"/>
<keyword evidence="6" id="KW-0862">Zinc</keyword>
<evidence type="ECO:0000256" key="2">
    <source>
        <dbReference type="ARBA" id="ARBA00022723"/>
    </source>
</evidence>
<keyword evidence="4" id="KW-0227">DNA damage</keyword>
<evidence type="ECO:0000256" key="8">
    <source>
        <dbReference type="ARBA" id="ARBA00023242"/>
    </source>
</evidence>
<dbReference type="Proteomes" id="UP000236161">
    <property type="component" value="Unassembled WGS sequence"/>
</dbReference>
<keyword evidence="13" id="KW-1185">Reference proteome</keyword>
<evidence type="ECO:0000256" key="9">
    <source>
        <dbReference type="PROSITE-ProRule" id="PRU00175"/>
    </source>
</evidence>
<dbReference type="InterPro" id="IPR001841">
    <property type="entry name" value="Znf_RING"/>
</dbReference>
<dbReference type="InterPro" id="IPR013083">
    <property type="entry name" value="Znf_RING/FYVE/PHD"/>
</dbReference>
<feature type="compositionally biased region" description="Basic residues" evidence="10">
    <location>
        <begin position="117"/>
        <end position="136"/>
    </location>
</feature>
<evidence type="ECO:0000256" key="6">
    <source>
        <dbReference type="ARBA" id="ARBA00022833"/>
    </source>
</evidence>
<dbReference type="Gene3D" id="3.30.40.10">
    <property type="entry name" value="Zinc/RING finger domain, C3HC4 (zinc finger)"/>
    <property type="match status" value="1"/>
</dbReference>
<protein>
    <submittedName>
        <fullName evidence="12">Protein breast cancer susceptibility 1 like</fullName>
    </submittedName>
</protein>
<dbReference type="SMART" id="SM00184">
    <property type="entry name" value="RING"/>
    <property type="match status" value="1"/>
</dbReference>
<dbReference type="PANTHER" id="PTHR13763:SF0">
    <property type="entry name" value="BREAST CANCER TYPE 1 SUSCEPTIBILITY PROTEIN"/>
    <property type="match status" value="1"/>
</dbReference>
<evidence type="ECO:0000256" key="3">
    <source>
        <dbReference type="ARBA" id="ARBA00022737"/>
    </source>
</evidence>
<evidence type="ECO:0000259" key="11">
    <source>
        <dbReference type="PROSITE" id="PS50089"/>
    </source>
</evidence>
<evidence type="ECO:0000313" key="12">
    <source>
        <dbReference type="EMBL" id="PKA46564.1"/>
    </source>
</evidence>
<organism evidence="12 13">
    <name type="scientific">Apostasia shenzhenica</name>
    <dbReference type="NCBI Taxonomy" id="1088818"/>
    <lineage>
        <taxon>Eukaryota</taxon>
        <taxon>Viridiplantae</taxon>
        <taxon>Streptophyta</taxon>
        <taxon>Embryophyta</taxon>
        <taxon>Tracheophyta</taxon>
        <taxon>Spermatophyta</taxon>
        <taxon>Magnoliopsida</taxon>
        <taxon>Liliopsida</taxon>
        <taxon>Asparagales</taxon>
        <taxon>Orchidaceae</taxon>
        <taxon>Apostasioideae</taxon>
        <taxon>Apostasia</taxon>
    </lineage>
</organism>
<dbReference type="GO" id="GO:0008270">
    <property type="term" value="F:zinc ion binding"/>
    <property type="evidence" value="ECO:0007669"/>
    <property type="project" value="UniProtKB-KW"/>
</dbReference>
<evidence type="ECO:0000256" key="1">
    <source>
        <dbReference type="ARBA" id="ARBA00004123"/>
    </source>
</evidence>
<keyword evidence="5 9" id="KW-0863">Zinc-finger</keyword>